<evidence type="ECO:0000259" key="5">
    <source>
        <dbReference type="PROSITE" id="PS50823"/>
    </source>
</evidence>
<dbReference type="InterPro" id="IPR006073">
    <property type="entry name" value="GTP-bd"/>
</dbReference>
<dbReference type="PANTHER" id="PTHR42698">
    <property type="entry name" value="GTPASE ERA"/>
    <property type="match status" value="1"/>
</dbReference>
<dbReference type="CDD" id="cd04163">
    <property type="entry name" value="Era"/>
    <property type="match status" value="1"/>
</dbReference>
<dbReference type="InterPro" id="IPR005662">
    <property type="entry name" value="GTPase_Era-like"/>
</dbReference>
<dbReference type="EMBL" id="LNQE01000540">
    <property type="protein sequence ID" value="KUG26078.1"/>
    <property type="molecule type" value="Genomic_DNA"/>
</dbReference>
<dbReference type="AlphaFoldDB" id="A0A0W8FZG1"/>
<evidence type="ECO:0000256" key="2">
    <source>
        <dbReference type="ARBA" id="ARBA00022741"/>
    </source>
</evidence>
<proteinExistence type="inferred from homology"/>
<dbReference type="PROSITE" id="PS50823">
    <property type="entry name" value="KH_TYPE_2"/>
    <property type="match status" value="1"/>
</dbReference>
<keyword evidence="3" id="KW-0694">RNA-binding</keyword>
<keyword evidence="4" id="KW-0342">GTP-binding</keyword>
<dbReference type="FunFam" id="3.30.300.20:FF:000003">
    <property type="entry name" value="GTPase Era"/>
    <property type="match status" value="1"/>
</dbReference>
<dbReference type="InterPro" id="IPR004044">
    <property type="entry name" value="KH_dom_type_2"/>
</dbReference>
<dbReference type="PANTHER" id="PTHR42698:SF2">
    <property type="entry name" value="GTPASE ERA-LIKE, CHLOROPLASTIC"/>
    <property type="match status" value="1"/>
</dbReference>
<evidence type="ECO:0000256" key="3">
    <source>
        <dbReference type="ARBA" id="ARBA00022884"/>
    </source>
</evidence>
<dbReference type="Pfam" id="PF01926">
    <property type="entry name" value="MMR_HSR1"/>
    <property type="match status" value="1"/>
</dbReference>
<name>A0A0W8FZG1_9ZZZZ</name>
<comment type="similarity">
    <text evidence="1">Belongs to the TRAFAC class TrmE-Era-EngA-EngB-Septin-like GTPase superfamily. Era GTPase family.</text>
</comment>
<dbReference type="CDD" id="cd22534">
    <property type="entry name" value="KH-II_Era"/>
    <property type="match status" value="1"/>
</dbReference>
<dbReference type="SUPFAM" id="SSF52540">
    <property type="entry name" value="P-loop containing nucleoside triphosphate hydrolases"/>
    <property type="match status" value="1"/>
</dbReference>
<reference evidence="7" key="1">
    <citation type="journal article" date="2015" name="Proc. Natl. Acad. Sci. U.S.A.">
        <title>Networks of energetic and metabolic interactions define dynamics in microbial communities.</title>
        <authorList>
            <person name="Embree M."/>
            <person name="Liu J.K."/>
            <person name="Al-Bassam M.M."/>
            <person name="Zengler K."/>
        </authorList>
    </citation>
    <scope>NUCLEOTIDE SEQUENCE</scope>
</reference>
<dbReference type="PROSITE" id="PS51713">
    <property type="entry name" value="G_ERA"/>
    <property type="match status" value="1"/>
</dbReference>
<dbReference type="GO" id="GO:0043024">
    <property type="term" value="F:ribosomal small subunit binding"/>
    <property type="evidence" value="ECO:0007669"/>
    <property type="project" value="TreeGrafter"/>
</dbReference>
<evidence type="ECO:0000256" key="4">
    <source>
        <dbReference type="ARBA" id="ARBA00023134"/>
    </source>
</evidence>
<gene>
    <name evidence="7" type="ORF">ASZ90_004087</name>
</gene>
<dbReference type="InterPro" id="IPR030388">
    <property type="entry name" value="G_ERA_dom"/>
</dbReference>
<dbReference type="Pfam" id="PF07650">
    <property type="entry name" value="KH_2"/>
    <property type="match status" value="1"/>
</dbReference>
<evidence type="ECO:0000259" key="6">
    <source>
        <dbReference type="PROSITE" id="PS51713"/>
    </source>
</evidence>
<dbReference type="GO" id="GO:0000028">
    <property type="term" value="P:ribosomal small subunit assembly"/>
    <property type="evidence" value="ECO:0007669"/>
    <property type="project" value="TreeGrafter"/>
</dbReference>
<protein>
    <submittedName>
        <fullName evidence="7">Gtp-binding protein era</fullName>
    </submittedName>
</protein>
<dbReference type="InterPro" id="IPR009019">
    <property type="entry name" value="KH_sf_prok-type"/>
</dbReference>
<dbReference type="SUPFAM" id="SSF54814">
    <property type="entry name" value="Prokaryotic type KH domain (KH-domain type II)"/>
    <property type="match status" value="1"/>
</dbReference>
<comment type="caution">
    <text evidence="7">The sequence shown here is derived from an EMBL/GenBank/DDBJ whole genome shotgun (WGS) entry which is preliminary data.</text>
</comment>
<dbReference type="InterPro" id="IPR015946">
    <property type="entry name" value="KH_dom-like_a/b"/>
</dbReference>
<sequence>MNSMLGERLSIISSKPQTTRKNILGIISDENHQIIFLDTPGILEPAYLLQEKMVEFINQAIKDADILLVLFDIDADPDGKEILNDENIFLSIQKNKATKIAVINKVDLSNDIRVKRLAEKLENTKLFDELIIVSAYLGYNIDILLNIIKEALPFGPKYYPDDQISNENERFFVSEIIREKIFELYQDEIPFSTEVLIEDYKERENAKDFISASIIVEKETQKPIIIGKGGDTIKKLGRISRASIENFLGREVYLELRVKVRPKWRSNQNLLKNFGYSVGNE</sequence>
<accession>A0A0W8FZG1</accession>
<dbReference type="Gene3D" id="3.30.300.20">
    <property type="match status" value="1"/>
</dbReference>
<dbReference type="HAMAP" id="MF_00367">
    <property type="entry name" value="GTPase_Era"/>
    <property type="match status" value="1"/>
</dbReference>
<dbReference type="NCBIfam" id="TIGR00436">
    <property type="entry name" value="era"/>
    <property type="match status" value="1"/>
</dbReference>
<dbReference type="NCBIfam" id="NF000908">
    <property type="entry name" value="PRK00089.1"/>
    <property type="match status" value="1"/>
</dbReference>
<feature type="domain" description="KH type-2" evidence="5">
    <location>
        <begin position="185"/>
        <end position="262"/>
    </location>
</feature>
<organism evidence="7">
    <name type="scientific">hydrocarbon metagenome</name>
    <dbReference type="NCBI Taxonomy" id="938273"/>
    <lineage>
        <taxon>unclassified sequences</taxon>
        <taxon>metagenomes</taxon>
        <taxon>ecological metagenomes</taxon>
    </lineage>
</organism>
<dbReference type="Gene3D" id="3.40.50.300">
    <property type="entry name" value="P-loop containing nucleotide triphosphate hydrolases"/>
    <property type="match status" value="1"/>
</dbReference>
<evidence type="ECO:0000256" key="1">
    <source>
        <dbReference type="ARBA" id="ARBA00007921"/>
    </source>
</evidence>
<evidence type="ECO:0000313" key="7">
    <source>
        <dbReference type="EMBL" id="KUG26078.1"/>
    </source>
</evidence>
<feature type="domain" description="Era-type G" evidence="6">
    <location>
        <begin position="1"/>
        <end position="154"/>
    </location>
</feature>
<dbReference type="GO" id="GO:0019843">
    <property type="term" value="F:rRNA binding"/>
    <property type="evidence" value="ECO:0007669"/>
    <property type="project" value="TreeGrafter"/>
</dbReference>
<keyword evidence="2" id="KW-0547">Nucleotide-binding</keyword>
<dbReference type="GO" id="GO:0005525">
    <property type="term" value="F:GTP binding"/>
    <property type="evidence" value="ECO:0007669"/>
    <property type="project" value="UniProtKB-KW"/>
</dbReference>
<dbReference type="InterPro" id="IPR027417">
    <property type="entry name" value="P-loop_NTPase"/>
</dbReference>